<evidence type="ECO:0000256" key="1">
    <source>
        <dbReference type="ARBA" id="ARBA00008056"/>
    </source>
</evidence>
<feature type="domain" description="Non-haem dioxygenase N-terminal" evidence="6">
    <location>
        <begin position="27"/>
        <end position="128"/>
    </location>
</feature>
<feature type="domain" description="Isopenicillin N synthase-like Fe(2+) 2OG dioxygenase" evidence="5">
    <location>
        <begin position="192"/>
        <end position="292"/>
    </location>
</feature>
<dbReference type="PANTHER" id="PTHR10209:SF867">
    <property type="entry name" value="2-OXOGLUTARATE (2OG) AND FE(II)-DEPENDENT OXYGENASE SUPERFAMILY PROTEIN"/>
    <property type="match status" value="1"/>
</dbReference>
<dbReference type="SUPFAM" id="SSF51197">
    <property type="entry name" value="Clavaminate synthase-like"/>
    <property type="match status" value="1"/>
</dbReference>
<dbReference type="AlphaFoldDB" id="A0A1J8R108"/>
<dbReference type="PRINTS" id="PR00682">
    <property type="entry name" value="IPNSYNTHASE"/>
</dbReference>
<dbReference type="PANTHER" id="PTHR10209">
    <property type="entry name" value="OXIDOREDUCTASE, 2OG-FE II OXYGENASE FAMILY PROTEIN"/>
    <property type="match status" value="1"/>
</dbReference>
<reference evidence="7 8" key="1">
    <citation type="submission" date="2016-03" db="EMBL/GenBank/DDBJ databases">
        <title>Comparative genomics of the ectomycorrhizal sister species Rhizopogon vinicolor and Rhizopogon vesiculosus (Basidiomycota: Boletales) reveals a divergence of the mating type B locus.</title>
        <authorList>
            <person name="Mujic A.B."/>
            <person name="Kuo A."/>
            <person name="Tritt A."/>
            <person name="Lipzen A."/>
            <person name="Chen C."/>
            <person name="Johnson J."/>
            <person name="Sharma A."/>
            <person name="Barry K."/>
            <person name="Grigoriev I.V."/>
            <person name="Spatafora J.W."/>
        </authorList>
    </citation>
    <scope>NUCLEOTIDE SEQUENCE [LARGE SCALE GENOMIC DNA]</scope>
    <source>
        <strain evidence="7 8">AM-OR11-056</strain>
    </source>
</reference>
<evidence type="ECO:0000256" key="2">
    <source>
        <dbReference type="ARBA" id="ARBA00022723"/>
    </source>
</evidence>
<sequence>MTSLDLPYVPHYVAAPPTEEPLEYAEIPTIDISRADTEEGRAALAVEVREALHNHGFFYVVNHGYSQAQTIRMFDIADVAFSAVSDSEKRLYLSRRQEEGSMPGYTLREYTDTYSKVREQLQQYALCESHETKRQHPEAVRPLLPEIKEFNKHNHFNVLYPILRLIARSIELPEDTLVNIHDFGGTNDSSVRFIKYFPRTEEEETKTSNVWLKGHTDFGGISILWSQPVSGLQIKTHEGEWRWVRHLENALVVNTGDALGFLTGGYYKATVHRVIQPPEDQRTCTRLGVFFFAMPDDDVKLMPMAESPVLQREGLHRSYDDVEASTMEQWRRARTKAYGHSELKNGKEKGVEEEVINGVVVKHYN</sequence>
<name>A0A1J8R108_9AGAM</name>
<gene>
    <name evidence="7" type="ORF">AZE42_01224</name>
</gene>
<dbReference type="InterPro" id="IPR044861">
    <property type="entry name" value="IPNS-like_FE2OG_OXY"/>
</dbReference>
<accession>A0A1J8R108</accession>
<evidence type="ECO:0000256" key="4">
    <source>
        <dbReference type="ARBA" id="ARBA00023004"/>
    </source>
</evidence>
<dbReference type="InterPro" id="IPR027443">
    <property type="entry name" value="IPNS-like_sf"/>
</dbReference>
<evidence type="ECO:0000259" key="5">
    <source>
        <dbReference type="Pfam" id="PF03171"/>
    </source>
</evidence>
<dbReference type="STRING" id="180088.A0A1J8R108"/>
<evidence type="ECO:0008006" key="9">
    <source>
        <dbReference type="Google" id="ProtNLM"/>
    </source>
</evidence>
<evidence type="ECO:0000256" key="3">
    <source>
        <dbReference type="ARBA" id="ARBA00023002"/>
    </source>
</evidence>
<comment type="caution">
    <text evidence="7">The sequence shown here is derived from an EMBL/GenBank/DDBJ whole genome shotgun (WGS) entry which is preliminary data.</text>
</comment>
<dbReference type="OrthoDB" id="406156at2759"/>
<evidence type="ECO:0000313" key="8">
    <source>
        <dbReference type="Proteomes" id="UP000183567"/>
    </source>
</evidence>
<comment type="similarity">
    <text evidence="1">Belongs to the iron/ascorbate-dependent oxidoreductase family.</text>
</comment>
<keyword evidence="2" id="KW-0479">Metal-binding</keyword>
<dbReference type="EMBL" id="LVVM01001906">
    <property type="protein sequence ID" value="OJA17588.1"/>
    <property type="molecule type" value="Genomic_DNA"/>
</dbReference>
<dbReference type="Proteomes" id="UP000183567">
    <property type="component" value="Unassembled WGS sequence"/>
</dbReference>
<keyword evidence="3" id="KW-0560">Oxidoreductase</keyword>
<proteinExistence type="inferred from homology"/>
<protein>
    <recommendedName>
        <fullName evidence="9">Fe2OG dioxygenase domain-containing protein</fullName>
    </recommendedName>
</protein>
<organism evidence="7 8">
    <name type="scientific">Rhizopogon vesiculosus</name>
    <dbReference type="NCBI Taxonomy" id="180088"/>
    <lineage>
        <taxon>Eukaryota</taxon>
        <taxon>Fungi</taxon>
        <taxon>Dikarya</taxon>
        <taxon>Basidiomycota</taxon>
        <taxon>Agaricomycotina</taxon>
        <taxon>Agaricomycetes</taxon>
        <taxon>Agaricomycetidae</taxon>
        <taxon>Boletales</taxon>
        <taxon>Suillineae</taxon>
        <taxon>Rhizopogonaceae</taxon>
        <taxon>Rhizopogon</taxon>
    </lineage>
</organism>
<dbReference type="GO" id="GO:0016491">
    <property type="term" value="F:oxidoreductase activity"/>
    <property type="evidence" value="ECO:0007669"/>
    <property type="project" value="UniProtKB-KW"/>
</dbReference>
<dbReference type="Pfam" id="PF14226">
    <property type="entry name" value="DIOX_N"/>
    <property type="match status" value="1"/>
</dbReference>
<keyword evidence="4" id="KW-0408">Iron</keyword>
<keyword evidence="8" id="KW-1185">Reference proteome</keyword>
<evidence type="ECO:0000313" key="7">
    <source>
        <dbReference type="EMBL" id="OJA17588.1"/>
    </source>
</evidence>
<dbReference type="GO" id="GO:0046872">
    <property type="term" value="F:metal ion binding"/>
    <property type="evidence" value="ECO:0007669"/>
    <property type="project" value="UniProtKB-KW"/>
</dbReference>
<dbReference type="Gene3D" id="2.60.120.330">
    <property type="entry name" value="B-lactam Antibiotic, Isopenicillin N Synthase, Chain"/>
    <property type="match status" value="1"/>
</dbReference>
<dbReference type="Pfam" id="PF03171">
    <property type="entry name" value="2OG-FeII_Oxy"/>
    <property type="match status" value="1"/>
</dbReference>
<dbReference type="InterPro" id="IPR026992">
    <property type="entry name" value="DIOX_N"/>
</dbReference>
<evidence type="ECO:0000259" key="6">
    <source>
        <dbReference type="Pfam" id="PF14226"/>
    </source>
</evidence>